<dbReference type="AlphaFoldDB" id="A0A0A9I269"/>
<accession>A0A0A9I269</accession>
<proteinExistence type="predicted"/>
<organism evidence="1">
    <name type="scientific">Arundo donax</name>
    <name type="common">Giant reed</name>
    <name type="synonym">Donax arundinaceus</name>
    <dbReference type="NCBI Taxonomy" id="35708"/>
    <lineage>
        <taxon>Eukaryota</taxon>
        <taxon>Viridiplantae</taxon>
        <taxon>Streptophyta</taxon>
        <taxon>Embryophyta</taxon>
        <taxon>Tracheophyta</taxon>
        <taxon>Spermatophyta</taxon>
        <taxon>Magnoliopsida</taxon>
        <taxon>Liliopsida</taxon>
        <taxon>Poales</taxon>
        <taxon>Poaceae</taxon>
        <taxon>PACMAD clade</taxon>
        <taxon>Arundinoideae</taxon>
        <taxon>Arundineae</taxon>
        <taxon>Arundo</taxon>
    </lineage>
</organism>
<name>A0A0A9I269_ARUDO</name>
<sequence>MDLVDSDSLQLSRIHAQIDPVVKRIKIMKVYRLSGFHKANGIYVRPRPKAVTSVFQHISWMNMNYQNNVPI</sequence>
<reference evidence="1" key="2">
    <citation type="journal article" date="2015" name="Data Brief">
        <title>Shoot transcriptome of the giant reed, Arundo donax.</title>
        <authorList>
            <person name="Barrero R.A."/>
            <person name="Guerrero F.D."/>
            <person name="Moolhuijzen P."/>
            <person name="Goolsby J.A."/>
            <person name="Tidwell J."/>
            <person name="Bellgard S.E."/>
            <person name="Bellgard M.I."/>
        </authorList>
    </citation>
    <scope>NUCLEOTIDE SEQUENCE</scope>
    <source>
        <tissue evidence="1">Shoot tissue taken approximately 20 cm above the soil surface</tissue>
    </source>
</reference>
<protein>
    <submittedName>
        <fullName evidence="1">Uncharacterized protein</fullName>
    </submittedName>
</protein>
<reference evidence="1" key="1">
    <citation type="submission" date="2014-09" db="EMBL/GenBank/DDBJ databases">
        <authorList>
            <person name="Magalhaes I.L.F."/>
            <person name="Oliveira U."/>
            <person name="Santos F.R."/>
            <person name="Vidigal T.H.D.A."/>
            <person name="Brescovit A.D."/>
            <person name="Santos A.J."/>
        </authorList>
    </citation>
    <scope>NUCLEOTIDE SEQUENCE</scope>
    <source>
        <tissue evidence="1">Shoot tissue taken approximately 20 cm above the soil surface</tissue>
    </source>
</reference>
<evidence type="ECO:0000313" key="1">
    <source>
        <dbReference type="EMBL" id="JAE39273.1"/>
    </source>
</evidence>
<dbReference type="EMBL" id="GBRH01158623">
    <property type="protein sequence ID" value="JAE39273.1"/>
    <property type="molecule type" value="Transcribed_RNA"/>
</dbReference>